<proteinExistence type="predicted"/>
<dbReference type="PROSITE" id="PS51257">
    <property type="entry name" value="PROKAR_LIPOPROTEIN"/>
    <property type="match status" value="1"/>
</dbReference>
<evidence type="ECO:0000313" key="2">
    <source>
        <dbReference type="EMBL" id="AOS45571.1"/>
    </source>
</evidence>
<dbReference type="RefSeq" id="WP_069962703.1">
    <property type="nucleotide sequence ID" value="NZ_CP016094.1"/>
</dbReference>
<reference evidence="2 3" key="1">
    <citation type="submission" date="2016-06" db="EMBL/GenBank/DDBJ databases">
        <title>Three novel species with peptidoglycan cell walls form the new genus Lacunisphaera gen. nov. in the family Opitutaceae of the verrucomicrobial subdivision 4.</title>
        <authorList>
            <person name="Rast P."/>
            <person name="Gloeckner I."/>
            <person name="Jogler M."/>
            <person name="Boedeker C."/>
            <person name="Jeske O."/>
            <person name="Wiegand S."/>
            <person name="Reinhardt R."/>
            <person name="Schumann P."/>
            <person name="Rohde M."/>
            <person name="Spring S."/>
            <person name="Gloeckner F.O."/>
            <person name="Jogler C."/>
        </authorList>
    </citation>
    <scope>NUCLEOTIDE SEQUENCE [LARGE SCALE GENOMIC DNA]</scope>
    <source>
        <strain evidence="2 3">IG16b</strain>
    </source>
</reference>
<protein>
    <recommendedName>
        <fullName evidence="4">Lipoprotein</fullName>
    </recommendedName>
</protein>
<accession>A0A1D8AXG1</accession>
<sequence length="151" mass="16514">MKTLPLLAALAALLFAGCESTSFSDRFETVPPQVQSVPGEVEEVYFAAQKAFKRLDFVLTRSSMGRVEAASAIRTSETFGDSRQMIARLKITQGEAGQSEVALSLTEEAVSASMGGTRQQGLRDHGFYQLYFATLQQVLVERATDRAVEKN</sequence>
<dbReference type="Proteomes" id="UP000095228">
    <property type="component" value="Chromosome"/>
</dbReference>
<feature type="signal peptide" evidence="1">
    <location>
        <begin position="1"/>
        <end position="24"/>
    </location>
</feature>
<dbReference type="OrthoDB" id="196259at2"/>
<feature type="chain" id="PRO_5009105333" description="Lipoprotein" evidence="1">
    <location>
        <begin position="25"/>
        <end position="151"/>
    </location>
</feature>
<name>A0A1D8AXG1_9BACT</name>
<gene>
    <name evidence="2" type="ORF">Verru16b_02654</name>
</gene>
<keyword evidence="1" id="KW-0732">Signal</keyword>
<dbReference type="AlphaFoldDB" id="A0A1D8AXG1"/>
<dbReference type="KEGG" id="obg:Verru16b_02654"/>
<evidence type="ECO:0000256" key="1">
    <source>
        <dbReference type="SAM" id="SignalP"/>
    </source>
</evidence>
<organism evidence="2 3">
    <name type="scientific">Lacunisphaera limnophila</name>
    <dbReference type="NCBI Taxonomy" id="1838286"/>
    <lineage>
        <taxon>Bacteria</taxon>
        <taxon>Pseudomonadati</taxon>
        <taxon>Verrucomicrobiota</taxon>
        <taxon>Opitutia</taxon>
        <taxon>Opitutales</taxon>
        <taxon>Opitutaceae</taxon>
        <taxon>Lacunisphaera</taxon>
    </lineage>
</organism>
<evidence type="ECO:0000313" key="3">
    <source>
        <dbReference type="Proteomes" id="UP000095228"/>
    </source>
</evidence>
<evidence type="ECO:0008006" key="4">
    <source>
        <dbReference type="Google" id="ProtNLM"/>
    </source>
</evidence>
<dbReference type="STRING" id="1838286.Verru16b_02654"/>
<dbReference type="EMBL" id="CP016094">
    <property type="protein sequence ID" value="AOS45571.1"/>
    <property type="molecule type" value="Genomic_DNA"/>
</dbReference>
<keyword evidence="3" id="KW-1185">Reference proteome</keyword>